<sequence>MAYKIVLGYWAGPGKAQPARYLLEISGVKYQDVRYSKPADWFGKDKYALGLPFPNLPYLIDGDVKITESETIFDYLIHKLNKTQLLGQDNDKYTVDTLRNLIGDIGTRLQMLTQKEGDDKTKFLNEQVLPKIKDIHKFLGHKEYLLGYFTAADLYFLSFARNLKKFYPETYQEFALTFDGLVTRLEAIPQIAAYISEKRHP</sequence>
<evidence type="ECO:0000256" key="1">
    <source>
        <dbReference type="ARBA" id="ARBA00003701"/>
    </source>
</evidence>
<dbReference type="InterPro" id="IPR004045">
    <property type="entry name" value="Glutathione_S-Trfase_N"/>
</dbReference>
<dbReference type="PANTHER" id="PTHR11571:SF222">
    <property type="entry name" value="GLUTATHIONE TRANSFERASE"/>
    <property type="match status" value="1"/>
</dbReference>
<dbReference type="InterPro" id="IPR050213">
    <property type="entry name" value="GST_superfamily"/>
</dbReference>
<dbReference type="EC" id="2.5.1.18" evidence="3"/>
<reference evidence="8" key="1">
    <citation type="journal article" date="2006" name="PLoS Biol.">
        <title>Macronuclear genome sequence of the ciliate Tetrahymena thermophila, a model eukaryote.</title>
        <authorList>
            <person name="Eisen J.A."/>
            <person name="Coyne R.S."/>
            <person name="Wu M."/>
            <person name="Wu D."/>
            <person name="Thiagarajan M."/>
            <person name="Wortman J.R."/>
            <person name="Badger J.H."/>
            <person name="Ren Q."/>
            <person name="Amedeo P."/>
            <person name="Jones K.M."/>
            <person name="Tallon L.J."/>
            <person name="Delcher A.L."/>
            <person name="Salzberg S.L."/>
            <person name="Silva J.C."/>
            <person name="Haas B.J."/>
            <person name="Majoros W.H."/>
            <person name="Farzad M."/>
            <person name="Carlton J.M."/>
            <person name="Smith R.K. Jr."/>
            <person name="Garg J."/>
            <person name="Pearlman R.E."/>
            <person name="Karrer K.M."/>
            <person name="Sun L."/>
            <person name="Manning G."/>
            <person name="Elde N.C."/>
            <person name="Turkewitz A.P."/>
            <person name="Asai D.J."/>
            <person name="Wilkes D.E."/>
            <person name="Wang Y."/>
            <person name="Cai H."/>
            <person name="Collins K."/>
            <person name="Stewart B.A."/>
            <person name="Lee S.R."/>
            <person name="Wilamowska K."/>
            <person name="Weinberg Z."/>
            <person name="Ruzzo W.L."/>
            <person name="Wloga D."/>
            <person name="Gaertig J."/>
            <person name="Frankel J."/>
            <person name="Tsao C.-C."/>
            <person name="Gorovsky M.A."/>
            <person name="Keeling P.J."/>
            <person name="Waller R.F."/>
            <person name="Patron N.J."/>
            <person name="Cherry J.M."/>
            <person name="Stover N.A."/>
            <person name="Krieger C.J."/>
            <person name="del Toro C."/>
            <person name="Ryder H.F."/>
            <person name="Williamson S.C."/>
            <person name="Barbeau R.A."/>
            <person name="Hamilton E.P."/>
            <person name="Orias E."/>
        </authorList>
    </citation>
    <scope>NUCLEOTIDE SEQUENCE [LARGE SCALE GENOMIC DNA]</scope>
    <source>
        <strain evidence="8">SB210</strain>
    </source>
</reference>
<evidence type="ECO:0000259" key="6">
    <source>
        <dbReference type="PROSITE" id="PS50404"/>
    </source>
</evidence>
<dbReference type="STRING" id="312017.Q24I58"/>
<feature type="domain" description="GST N-terminal" evidence="6">
    <location>
        <begin position="3"/>
        <end position="84"/>
    </location>
</feature>
<organism evidence="7 8">
    <name type="scientific">Tetrahymena thermophila (strain SB210)</name>
    <dbReference type="NCBI Taxonomy" id="312017"/>
    <lineage>
        <taxon>Eukaryota</taxon>
        <taxon>Sar</taxon>
        <taxon>Alveolata</taxon>
        <taxon>Ciliophora</taxon>
        <taxon>Intramacronucleata</taxon>
        <taxon>Oligohymenophorea</taxon>
        <taxon>Hymenostomatida</taxon>
        <taxon>Tetrahymenina</taxon>
        <taxon>Tetrahymenidae</taxon>
        <taxon>Tetrahymena</taxon>
    </lineage>
</organism>
<evidence type="ECO:0000256" key="3">
    <source>
        <dbReference type="ARBA" id="ARBA00012452"/>
    </source>
</evidence>
<gene>
    <name evidence="7" type="ORF">TTHERM_00569160</name>
</gene>
<dbReference type="EMBL" id="GG662498">
    <property type="protein sequence ID" value="EAS07380.1"/>
    <property type="molecule type" value="Genomic_DNA"/>
</dbReference>
<evidence type="ECO:0000256" key="2">
    <source>
        <dbReference type="ARBA" id="ARBA00005861"/>
    </source>
</evidence>
<name>Q24I58_TETTS</name>
<evidence type="ECO:0000256" key="4">
    <source>
        <dbReference type="ARBA" id="ARBA00022679"/>
    </source>
</evidence>
<accession>Q24I58</accession>
<evidence type="ECO:0000313" key="8">
    <source>
        <dbReference type="Proteomes" id="UP000009168"/>
    </source>
</evidence>
<dbReference type="InterPro" id="IPR040079">
    <property type="entry name" value="Glutathione_S-Trfase"/>
</dbReference>
<dbReference type="SUPFAM" id="SSF47616">
    <property type="entry name" value="GST C-terminal domain-like"/>
    <property type="match status" value="1"/>
</dbReference>
<keyword evidence="8" id="KW-1185">Reference proteome</keyword>
<dbReference type="PROSITE" id="PS50404">
    <property type="entry name" value="GST_NTER"/>
    <property type="match status" value="1"/>
</dbReference>
<evidence type="ECO:0000313" key="7">
    <source>
        <dbReference type="EMBL" id="EAS07380.1"/>
    </source>
</evidence>
<keyword evidence="4" id="KW-0808">Transferase</keyword>
<dbReference type="eggNOG" id="KOG1695">
    <property type="taxonomic scope" value="Eukaryota"/>
</dbReference>
<dbReference type="InterPro" id="IPR036282">
    <property type="entry name" value="Glutathione-S-Trfase_C_sf"/>
</dbReference>
<comment type="function">
    <text evidence="1">Conjugation of reduced glutathione to a wide number of exogenous and endogenous hydrophobic electrophiles.</text>
</comment>
<evidence type="ECO:0000256" key="5">
    <source>
        <dbReference type="ARBA" id="ARBA00047960"/>
    </source>
</evidence>
<dbReference type="InterPro" id="IPR004046">
    <property type="entry name" value="GST_C"/>
</dbReference>
<dbReference type="Gene3D" id="1.20.1050.10">
    <property type="match status" value="1"/>
</dbReference>
<protein>
    <recommendedName>
        <fullName evidence="3">glutathione transferase</fullName>
        <ecNumber evidence="3">2.5.1.18</ecNumber>
    </recommendedName>
</protein>
<dbReference type="SUPFAM" id="SSF52833">
    <property type="entry name" value="Thioredoxin-like"/>
    <property type="match status" value="1"/>
</dbReference>
<dbReference type="Pfam" id="PF02798">
    <property type="entry name" value="GST_N"/>
    <property type="match status" value="1"/>
</dbReference>
<dbReference type="RefSeq" id="XP_001027622.1">
    <property type="nucleotide sequence ID" value="XM_001027622.1"/>
</dbReference>
<comment type="similarity">
    <text evidence="2">Belongs to the GST superfamily. Mu family.</text>
</comment>
<dbReference type="SFLD" id="SFLDS00019">
    <property type="entry name" value="Glutathione_Transferase_(cytos"/>
    <property type="match status" value="1"/>
</dbReference>
<dbReference type="Gene3D" id="3.40.30.10">
    <property type="entry name" value="Glutaredoxin"/>
    <property type="match status" value="1"/>
</dbReference>
<dbReference type="GeneID" id="7823034"/>
<proteinExistence type="inferred from homology"/>
<dbReference type="InParanoid" id="Q24I58"/>
<dbReference type="KEGG" id="tet:TTHERM_00569160"/>
<comment type="catalytic activity">
    <reaction evidence="5">
        <text>RX + glutathione = an S-substituted glutathione + a halide anion + H(+)</text>
        <dbReference type="Rhea" id="RHEA:16437"/>
        <dbReference type="ChEBI" id="CHEBI:15378"/>
        <dbReference type="ChEBI" id="CHEBI:16042"/>
        <dbReference type="ChEBI" id="CHEBI:17792"/>
        <dbReference type="ChEBI" id="CHEBI:57925"/>
        <dbReference type="ChEBI" id="CHEBI:90779"/>
        <dbReference type="EC" id="2.5.1.18"/>
    </reaction>
</comment>
<dbReference type="PANTHER" id="PTHR11571">
    <property type="entry name" value="GLUTATHIONE S-TRANSFERASE"/>
    <property type="match status" value="1"/>
</dbReference>
<dbReference type="Proteomes" id="UP000009168">
    <property type="component" value="Unassembled WGS sequence"/>
</dbReference>
<dbReference type="InterPro" id="IPR036249">
    <property type="entry name" value="Thioredoxin-like_sf"/>
</dbReference>
<dbReference type="AlphaFoldDB" id="Q24I58"/>
<dbReference type="Pfam" id="PF14497">
    <property type="entry name" value="GST_C_3"/>
    <property type="match status" value="1"/>
</dbReference>
<dbReference type="GO" id="GO:0006749">
    <property type="term" value="P:glutathione metabolic process"/>
    <property type="evidence" value="ECO:0007669"/>
    <property type="project" value="TreeGrafter"/>
</dbReference>
<dbReference type="GO" id="GO:0004364">
    <property type="term" value="F:glutathione transferase activity"/>
    <property type="evidence" value="ECO:0007669"/>
    <property type="project" value="UniProtKB-EC"/>
</dbReference>
<dbReference type="OrthoDB" id="410118at2759"/>
<dbReference type="HOGENOM" id="CLU_039475_2_0_1"/>